<dbReference type="Proteomes" id="UP000092462">
    <property type="component" value="Unassembled WGS sequence"/>
</dbReference>
<protein>
    <recommendedName>
        <fullName evidence="4">Invertebrate defensins family profile domain-containing protein</fullName>
    </recommendedName>
</protein>
<keyword evidence="2" id="KW-0964">Secreted</keyword>
<dbReference type="GO" id="GO:0005615">
    <property type="term" value="C:extracellular space"/>
    <property type="evidence" value="ECO:0007669"/>
    <property type="project" value="TreeGrafter"/>
</dbReference>
<comment type="subcellular location">
    <subcellularLocation>
        <location evidence="1">Secreted</location>
    </subcellularLocation>
</comment>
<proteinExistence type="predicted"/>
<organism evidence="5 6">
    <name type="scientific">Phlebotomus papatasi</name>
    <name type="common">Sandfly</name>
    <dbReference type="NCBI Taxonomy" id="29031"/>
    <lineage>
        <taxon>Eukaryota</taxon>
        <taxon>Metazoa</taxon>
        <taxon>Ecdysozoa</taxon>
        <taxon>Arthropoda</taxon>
        <taxon>Hexapoda</taxon>
        <taxon>Insecta</taxon>
        <taxon>Pterygota</taxon>
        <taxon>Neoptera</taxon>
        <taxon>Endopterygota</taxon>
        <taxon>Diptera</taxon>
        <taxon>Nematocera</taxon>
        <taxon>Psychodoidea</taxon>
        <taxon>Psychodidae</taxon>
        <taxon>Phlebotomus</taxon>
        <taxon>Phlebotomus</taxon>
    </lineage>
</organism>
<feature type="domain" description="Invertebrate defensins family profile" evidence="4">
    <location>
        <begin position="41"/>
        <end position="81"/>
    </location>
</feature>
<sequence length="81" mass="8914">MSIFKVSFFFVLLLGVVLAGPVKDDVKDPVEENPELVFQPRVTCDILGPTGWGDAFCAGHCIYLGYAGGWCDDRKVCNCRN</sequence>
<reference evidence="5" key="1">
    <citation type="submission" date="2022-08" db="UniProtKB">
        <authorList>
            <consortium name="EnsemblMetazoa"/>
        </authorList>
    </citation>
    <scope>IDENTIFICATION</scope>
    <source>
        <strain evidence="5">Israel</strain>
    </source>
</reference>
<dbReference type="Pfam" id="PF01097">
    <property type="entry name" value="Defensin_2"/>
    <property type="match status" value="1"/>
</dbReference>
<dbReference type="VEuPathDB" id="VectorBase:PPAI004256"/>
<evidence type="ECO:0000259" key="4">
    <source>
        <dbReference type="PROSITE" id="PS51378"/>
    </source>
</evidence>
<accession>A0A1B0D9E4</accession>
<dbReference type="PANTHER" id="PTHR13645">
    <property type="entry name" value="DEFENSIN"/>
    <property type="match status" value="1"/>
</dbReference>
<dbReference type="AlphaFoldDB" id="A0A1B0D9E4"/>
<name>A0A1B0D9E4_PHLPP</name>
<dbReference type="SUPFAM" id="SSF57095">
    <property type="entry name" value="Scorpion toxin-like"/>
    <property type="match status" value="1"/>
</dbReference>
<dbReference type="Gene3D" id="3.30.30.10">
    <property type="entry name" value="Knottin, scorpion toxin-like"/>
    <property type="match status" value="1"/>
</dbReference>
<dbReference type="CDD" id="cd21806">
    <property type="entry name" value="DEFL_defensin-like"/>
    <property type="match status" value="1"/>
</dbReference>
<evidence type="ECO:0000256" key="3">
    <source>
        <dbReference type="ARBA" id="ARBA00023157"/>
    </source>
</evidence>
<evidence type="ECO:0000256" key="2">
    <source>
        <dbReference type="ARBA" id="ARBA00022525"/>
    </source>
</evidence>
<evidence type="ECO:0000313" key="6">
    <source>
        <dbReference type="Proteomes" id="UP000092462"/>
    </source>
</evidence>
<dbReference type="InterPro" id="IPR001542">
    <property type="entry name" value="Defensin_invertebrate/fungal"/>
</dbReference>
<keyword evidence="3" id="KW-1015">Disulfide bond</keyword>
<dbReference type="GO" id="GO:0006959">
    <property type="term" value="P:humoral immune response"/>
    <property type="evidence" value="ECO:0007669"/>
    <property type="project" value="TreeGrafter"/>
</dbReference>
<evidence type="ECO:0000256" key="1">
    <source>
        <dbReference type="ARBA" id="ARBA00004613"/>
    </source>
</evidence>
<dbReference type="PROSITE" id="PS51378">
    <property type="entry name" value="INVERT_DEFENSINS"/>
    <property type="match status" value="1"/>
</dbReference>
<dbReference type="GO" id="GO:0050830">
    <property type="term" value="P:defense response to Gram-positive bacterium"/>
    <property type="evidence" value="ECO:0007669"/>
    <property type="project" value="UniProtKB-ARBA"/>
</dbReference>
<keyword evidence="6" id="KW-1185">Reference proteome</keyword>
<dbReference type="VEuPathDB" id="VectorBase:PPAPM1_010976"/>
<dbReference type="EMBL" id="AJVK01012937">
    <property type="status" value="NOT_ANNOTATED_CDS"/>
    <property type="molecule type" value="Genomic_DNA"/>
</dbReference>
<dbReference type="EnsemblMetazoa" id="PPAI004256-RA">
    <property type="protein sequence ID" value="PPAI004256-PA"/>
    <property type="gene ID" value="PPAI004256"/>
</dbReference>
<dbReference type="InterPro" id="IPR036574">
    <property type="entry name" value="Scorpion_toxin-like_sf"/>
</dbReference>
<dbReference type="PANTHER" id="PTHR13645:SF0">
    <property type="entry name" value="DEFENSIN"/>
    <property type="match status" value="1"/>
</dbReference>
<evidence type="ECO:0000313" key="5">
    <source>
        <dbReference type="EnsemblMetazoa" id="PPAI004256-PA"/>
    </source>
</evidence>
<dbReference type="SMR" id="A0A1B0D9E4"/>